<comment type="caution">
    <text evidence="2">The sequence shown here is derived from an EMBL/GenBank/DDBJ whole genome shotgun (WGS) entry which is preliminary data.</text>
</comment>
<keyword evidence="1" id="KW-0472">Membrane</keyword>
<reference evidence="2 3" key="1">
    <citation type="submission" date="2017-11" db="EMBL/GenBank/DDBJ databases">
        <title>Genomic Encyclopedia of Archaeal and Bacterial Type Strains, Phase II (KMG-II): From Individual Species to Whole Genera.</title>
        <authorList>
            <person name="Goeker M."/>
        </authorList>
    </citation>
    <scope>NUCLEOTIDE SEQUENCE [LARGE SCALE GENOMIC DNA]</scope>
    <source>
        <strain evidence="2 3">DSM 11115</strain>
    </source>
</reference>
<evidence type="ECO:0008006" key="4">
    <source>
        <dbReference type="Google" id="ProtNLM"/>
    </source>
</evidence>
<organism evidence="2 3">
    <name type="scientific">Hymenobacter chitinivorans DSM 11115</name>
    <dbReference type="NCBI Taxonomy" id="1121954"/>
    <lineage>
        <taxon>Bacteria</taxon>
        <taxon>Pseudomonadati</taxon>
        <taxon>Bacteroidota</taxon>
        <taxon>Cytophagia</taxon>
        <taxon>Cytophagales</taxon>
        <taxon>Hymenobacteraceae</taxon>
        <taxon>Hymenobacter</taxon>
    </lineage>
</organism>
<dbReference type="RefSeq" id="WP_170061898.1">
    <property type="nucleotide sequence ID" value="NZ_PGFA01000003.1"/>
</dbReference>
<dbReference type="AlphaFoldDB" id="A0A2M9B5A8"/>
<dbReference type="Proteomes" id="UP000228535">
    <property type="component" value="Unassembled WGS sequence"/>
</dbReference>
<sequence length="57" mass="6451">MKNYRLYFLPVFLVLLTFSLSGCEVVGDIFKAGMWTGLIGVVLVVLLVLFLIRKMRG</sequence>
<protein>
    <recommendedName>
        <fullName evidence="4">Phosphatidate cytidylyltransferase</fullName>
    </recommendedName>
</protein>
<proteinExistence type="predicted"/>
<keyword evidence="1" id="KW-0812">Transmembrane</keyword>
<feature type="transmembrane region" description="Helical" evidence="1">
    <location>
        <begin position="32"/>
        <end position="52"/>
    </location>
</feature>
<evidence type="ECO:0000313" key="3">
    <source>
        <dbReference type="Proteomes" id="UP000228535"/>
    </source>
</evidence>
<keyword evidence="1" id="KW-1133">Transmembrane helix</keyword>
<accession>A0A2M9B5A8</accession>
<gene>
    <name evidence="2" type="ORF">CLV45_3788</name>
</gene>
<evidence type="ECO:0000313" key="2">
    <source>
        <dbReference type="EMBL" id="PJJ53130.1"/>
    </source>
</evidence>
<keyword evidence="3" id="KW-1185">Reference proteome</keyword>
<name>A0A2M9B5A8_9BACT</name>
<dbReference type="PROSITE" id="PS51257">
    <property type="entry name" value="PROKAR_LIPOPROTEIN"/>
    <property type="match status" value="1"/>
</dbReference>
<dbReference type="EMBL" id="PGFA01000003">
    <property type="protein sequence ID" value="PJJ53130.1"/>
    <property type="molecule type" value="Genomic_DNA"/>
</dbReference>
<evidence type="ECO:0000256" key="1">
    <source>
        <dbReference type="SAM" id="Phobius"/>
    </source>
</evidence>